<feature type="transmembrane region" description="Helical" evidence="1">
    <location>
        <begin position="84"/>
        <end position="110"/>
    </location>
</feature>
<dbReference type="AlphaFoldDB" id="A0A7W8E0U6"/>
<comment type="caution">
    <text evidence="2">The sequence shown here is derived from an EMBL/GenBank/DDBJ whole genome shotgun (WGS) entry which is preliminary data.</text>
</comment>
<keyword evidence="1" id="KW-0472">Membrane</keyword>
<name>A0A7W8E0U6_9BRAD</name>
<evidence type="ECO:0000313" key="3">
    <source>
        <dbReference type="Proteomes" id="UP000542353"/>
    </source>
</evidence>
<proteinExistence type="predicted"/>
<dbReference type="EMBL" id="JACHIH010000037">
    <property type="protein sequence ID" value="MBB5049488.1"/>
    <property type="molecule type" value="Genomic_DNA"/>
</dbReference>
<gene>
    <name evidence="2" type="ORF">HNR60_004266</name>
</gene>
<evidence type="ECO:0000313" key="2">
    <source>
        <dbReference type="EMBL" id="MBB5049488.1"/>
    </source>
</evidence>
<reference evidence="2 3" key="1">
    <citation type="submission" date="2020-08" db="EMBL/GenBank/DDBJ databases">
        <title>Genomic Encyclopedia of Type Strains, Phase IV (KMG-IV): sequencing the most valuable type-strain genomes for metagenomic binning, comparative biology and taxonomic classification.</title>
        <authorList>
            <person name="Goeker M."/>
        </authorList>
    </citation>
    <scope>NUCLEOTIDE SEQUENCE [LARGE SCALE GENOMIC DNA]</scope>
    <source>
        <strain evidence="2 3">DSM 12706</strain>
    </source>
</reference>
<evidence type="ECO:0000256" key="1">
    <source>
        <dbReference type="SAM" id="Phobius"/>
    </source>
</evidence>
<dbReference type="RefSeq" id="WP_184261775.1">
    <property type="nucleotide sequence ID" value="NZ_JACHIH010000037.1"/>
</dbReference>
<organism evidence="2 3">
    <name type="scientific">Rhodopseudomonas rhenobacensis</name>
    <dbReference type="NCBI Taxonomy" id="87461"/>
    <lineage>
        <taxon>Bacteria</taxon>
        <taxon>Pseudomonadati</taxon>
        <taxon>Pseudomonadota</taxon>
        <taxon>Alphaproteobacteria</taxon>
        <taxon>Hyphomicrobiales</taxon>
        <taxon>Nitrobacteraceae</taxon>
        <taxon>Rhodopseudomonas</taxon>
    </lineage>
</organism>
<protein>
    <submittedName>
        <fullName evidence="2">Uncharacterized protein</fullName>
    </submittedName>
</protein>
<sequence>MTDPDQAPAAADGLTATAVLDRIRAELNAPAADDMQLLLKIARDLAALDGQRWSPADAAAWTARPETYRELTLAGLARQRGFKLGLLSGFLAGFVLTALFAALLAMHWLVVMQ</sequence>
<keyword evidence="1" id="KW-0812">Transmembrane</keyword>
<keyword evidence="3" id="KW-1185">Reference proteome</keyword>
<dbReference type="Proteomes" id="UP000542353">
    <property type="component" value="Unassembled WGS sequence"/>
</dbReference>
<keyword evidence="1" id="KW-1133">Transmembrane helix</keyword>
<accession>A0A7W8E0U6</accession>